<evidence type="ECO:0000313" key="13">
    <source>
        <dbReference type="Proteomes" id="UP001594351"/>
    </source>
</evidence>
<keyword evidence="8" id="KW-0786">Thiamine pyrophosphate</keyword>
<evidence type="ECO:0000256" key="3">
    <source>
        <dbReference type="ARBA" id="ARBA00007131"/>
    </source>
</evidence>
<dbReference type="InterPro" id="IPR033247">
    <property type="entry name" value="Transketolase_fam"/>
</dbReference>
<comment type="cofactor">
    <cofactor evidence="1">
        <name>Mg(2+)</name>
        <dbReference type="ChEBI" id="CHEBI:18420"/>
    </cofactor>
</comment>
<keyword evidence="5 12" id="KW-0808">Transferase</keyword>
<proteinExistence type="inferred from homology"/>
<keyword evidence="7" id="KW-0460">Magnesium</keyword>
<evidence type="ECO:0000256" key="1">
    <source>
        <dbReference type="ARBA" id="ARBA00001946"/>
    </source>
</evidence>
<evidence type="ECO:0000256" key="4">
    <source>
        <dbReference type="ARBA" id="ARBA00013152"/>
    </source>
</evidence>
<dbReference type="SUPFAM" id="SSF52922">
    <property type="entry name" value="TK C-terminal domain-like"/>
    <property type="match status" value="1"/>
</dbReference>
<accession>A0ABV6YT16</accession>
<comment type="cofactor">
    <cofactor evidence="2">
        <name>thiamine diphosphate</name>
        <dbReference type="ChEBI" id="CHEBI:58937"/>
    </cofactor>
</comment>
<dbReference type="Proteomes" id="UP001594351">
    <property type="component" value="Unassembled WGS sequence"/>
</dbReference>
<dbReference type="PANTHER" id="PTHR43522:SF10">
    <property type="entry name" value="TRANSKETOLASE"/>
    <property type="match status" value="1"/>
</dbReference>
<organism evidence="12 13">
    <name type="scientific">candidate division CSSED10-310 bacterium</name>
    <dbReference type="NCBI Taxonomy" id="2855610"/>
    <lineage>
        <taxon>Bacteria</taxon>
        <taxon>Bacteria division CSSED10-310</taxon>
    </lineage>
</organism>
<dbReference type="Pfam" id="PF02779">
    <property type="entry name" value="Transket_pyr"/>
    <property type="match status" value="1"/>
</dbReference>
<evidence type="ECO:0000256" key="5">
    <source>
        <dbReference type="ARBA" id="ARBA00022679"/>
    </source>
</evidence>
<dbReference type="InterPro" id="IPR029061">
    <property type="entry name" value="THDP-binding"/>
</dbReference>
<evidence type="ECO:0000313" key="12">
    <source>
        <dbReference type="EMBL" id="MFC1849241.1"/>
    </source>
</evidence>
<sequence>MNKICEVTLDVHNDLVKTIKGFAMDATRRANSGHPGAPMGTANIASALWARHLNYDPSCPTWKNRDRFILSCGHASILLYTMLFLSGFDLTLEDIRKFRQLGSITPGHPEVGLTAGVEATTGPLGTGFAAAVGMAVAERFLAQRYNKPNLKVVDHYIYILASDGDIMEGITSEAASFAGHQALSKIICLYDSNRITIDGSTALTFSEDVMSRFAAQDWYTDEVNGHDLCEISEAIERAKSQHEKPSLIICHTHIGEGSPNTQDTPLCHGAPLTEDEISLTKQNLDWPEDEFFVPDSVKNFFTQLKQEKKKIREDWETLYHEWKNVYPELASQWDQDPNDINIEPVLNEIKIPEKENIATRRIIHDCIKNSSRLCSTLVGGSADLGCSVMTEVPEISSLSKSQPTGQQIHFGIRENAMGGILNGLALSKPFRSFGGTFLVFSDFMKPTIRLAALMNLPVIYLFSHDSYAVGEDGPTHQPVEHVMSLRAIPNLFVIRPADIKETIGAWRIAWERKQGPTAIITTRQAVPVLENSSRDIARGGYILYEPPAAVELDAIITAAGSEVSLALDVARKCLLEGLRIRVVSLPCWDLFEQAPIEYRQKVLPDQVTKRISIEAGITLGWSKYADLNIGLDTFGVSGPSQKLAAHFGFTVEAIEQKVKQYLQASK</sequence>
<evidence type="ECO:0000256" key="10">
    <source>
        <dbReference type="SAM" id="Phobius"/>
    </source>
</evidence>
<evidence type="ECO:0000259" key="11">
    <source>
        <dbReference type="SMART" id="SM00861"/>
    </source>
</evidence>
<keyword evidence="10" id="KW-0472">Membrane</keyword>
<reference evidence="12 13" key="1">
    <citation type="submission" date="2024-09" db="EMBL/GenBank/DDBJ databases">
        <title>Laminarin stimulates single cell rates of sulfate reduction while oxygen inhibits transcriptomic activity in coastal marine sediment.</title>
        <authorList>
            <person name="Lindsay M."/>
            <person name="Orcutt B."/>
            <person name="Emerson D."/>
            <person name="Stepanauskas R."/>
            <person name="D'Angelo T."/>
        </authorList>
    </citation>
    <scope>NUCLEOTIDE SEQUENCE [LARGE SCALE GENOMIC DNA]</scope>
    <source>
        <strain evidence="12">SAG AM-311-K15</strain>
    </source>
</reference>
<dbReference type="InterPro" id="IPR005475">
    <property type="entry name" value="Transketolase-like_Pyr-bd"/>
</dbReference>
<feature type="transmembrane region" description="Helical" evidence="10">
    <location>
        <begin position="68"/>
        <end position="88"/>
    </location>
</feature>
<gene>
    <name evidence="12" type="primary">tkt</name>
    <name evidence="12" type="ORF">ACFL27_03430</name>
</gene>
<dbReference type="EC" id="2.2.1.1" evidence="4 9"/>
<dbReference type="InterPro" id="IPR055152">
    <property type="entry name" value="Transketolase-like_C_2"/>
</dbReference>
<evidence type="ECO:0000256" key="2">
    <source>
        <dbReference type="ARBA" id="ARBA00001964"/>
    </source>
</evidence>
<dbReference type="CDD" id="cd07033">
    <property type="entry name" value="TPP_PYR_DXS_TK_like"/>
    <property type="match status" value="1"/>
</dbReference>
<evidence type="ECO:0000256" key="9">
    <source>
        <dbReference type="NCBIfam" id="TIGR00232"/>
    </source>
</evidence>
<dbReference type="InterPro" id="IPR005474">
    <property type="entry name" value="Transketolase_N"/>
</dbReference>
<name>A0ABV6YT16_UNCC1</name>
<dbReference type="InterPro" id="IPR009014">
    <property type="entry name" value="Transketo_C/PFOR_II"/>
</dbReference>
<dbReference type="SUPFAM" id="SSF52518">
    <property type="entry name" value="Thiamin diphosphate-binding fold (THDP-binding)"/>
    <property type="match status" value="2"/>
</dbReference>
<evidence type="ECO:0000256" key="6">
    <source>
        <dbReference type="ARBA" id="ARBA00022723"/>
    </source>
</evidence>
<dbReference type="Gene3D" id="3.40.50.920">
    <property type="match status" value="1"/>
</dbReference>
<evidence type="ECO:0000256" key="8">
    <source>
        <dbReference type="ARBA" id="ARBA00023052"/>
    </source>
</evidence>
<dbReference type="EMBL" id="JBHPBY010000028">
    <property type="protein sequence ID" value="MFC1849241.1"/>
    <property type="molecule type" value="Genomic_DNA"/>
</dbReference>
<dbReference type="Gene3D" id="3.40.50.970">
    <property type="match status" value="2"/>
</dbReference>
<dbReference type="NCBIfam" id="TIGR00232">
    <property type="entry name" value="tktlase_bact"/>
    <property type="match status" value="1"/>
</dbReference>
<dbReference type="InterPro" id="IPR005478">
    <property type="entry name" value="Transketolase_bac-like"/>
</dbReference>
<evidence type="ECO:0000256" key="7">
    <source>
        <dbReference type="ARBA" id="ARBA00022842"/>
    </source>
</evidence>
<keyword evidence="13" id="KW-1185">Reference proteome</keyword>
<dbReference type="PANTHER" id="PTHR43522">
    <property type="entry name" value="TRANSKETOLASE"/>
    <property type="match status" value="1"/>
</dbReference>
<keyword evidence="10" id="KW-0812">Transmembrane</keyword>
<comment type="caution">
    <text evidence="12">The sequence shown here is derived from an EMBL/GenBank/DDBJ whole genome shotgun (WGS) entry which is preliminary data.</text>
</comment>
<feature type="domain" description="Transketolase-like pyrimidine-binding" evidence="11">
    <location>
        <begin position="357"/>
        <end position="528"/>
    </location>
</feature>
<comment type="similarity">
    <text evidence="3">Belongs to the transketolase family.</text>
</comment>
<protein>
    <recommendedName>
        <fullName evidence="4 9">Transketolase</fullName>
        <ecNumber evidence="4 9">2.2.1.1</ecNumber>
    </recommendedName>
</protein>
<dbReference type="CDD" id="cd02012">
    <property type="entry name" value="TPP_TK"/>
    <property type="match status" value="1"/>
</dbReference>
<dbReference type="SMART" id="SM00861">
    <property type="entry name" value="Transket_pyr"/>
    <property type="match status" value="1"/>
</dbReference>
<keyword evidence="10" id="KW-1133">Transmembrane helix</keyword>
<keyword evidence="6" id="KW-0479">Metal-binding</keyword>
<dbReference type="Pfam" id="PF00456">
    <property type="entry name" value="Transketolase_N"/>
    <property type="match status" value="1"/>
</dbReference>
<dbReference type="Pfam" id="PF22613">
    <property type="entry name" value="Transketolase_C_1"/>
    <property type="match status" value="1"/>
</dbReference>
<dbReference type="GO" id="GO:0004802">
    <property type="term" value="F:transketolase activity"/>
    <property type="evidence" value="ECO:0007669"/>
    <property type="project" value="UniProtKB-EC"/>
</dbReference>